<dbReference type="PANTHER" id="PTHR22762">
    <property type="entry name" value="ALPHA-GLUCOSIDASE"/>
    <property type="match status" value="1"/>
</dbReference>
<dbReference type="EMBL" id="QGDO01000002">
    <property type="protein sequence ID" value="PWJ43236.1"/>
    <property type="molecule type" value="Genomic_DNA"/>
</dbReference>
<dbReference type="SUPFAM" id="SSF51445">
    <property type="entry name" value="(Trans)glycosidases"/>
    <property type="match status" value="1"/>
</dbReference>
<evidence type="ECO:0000259" key="5">
    <source>
        <dbReference type="Pfam" id="PF17137"/>
    </source>
</evidence>
<proteinExistence type="inferred from homology"/>
<dbReference type="Proteomes" id="UP000245535">
    <property type="component" value="Unassembled WGS sequence"/>
</dbReference>
<evidence type="ECO:0000256" key="2">
    <source>
        <dbReference type="RuleBase" id="RU361185"/>
    </source>
</evidence>
<evidence type="ECO:0000259" key="4">
    <source>
        <dbReference type="Pfam" id="PF13802"/>
    </source>
</evidence>
<evidence type="ECO:0000259" key="6">
    <source>
        <dbReference type="Pfam" id="PF21365"/>
    </source>
</evidence>
<dbReference type="Gene3D" id="3.20.20.80">
    <property type="entry name" value="Glycosidases"/>
    <property type="match status" value="2"/>
</dbReference>
<dbReference type="OrthoDB" id="176168at2"/>
<feature type="domain" description="DUF5110" evidence="5">
    <location>
        <begin position="860"/>
        <end position="929"/>
    </location>
</feature>
<dbReference type="Pfam" id="PF17137">
    <property type="entry name" value="DUF5110"/>
    <property type="match status" value="1"/>
</dbReference>
<evidence type="ECO:0000313" key="8">
    <source>
        <dbReference type="Proteomes" id="UP000245535"/>
    </source>
</evidence>
<name>A0A315ZCD2_SEDFL</name>
<dbReference type="InterPro" id="IPR048395">
    <property type="entry name" value="Glyco_hydro_31_C"/>
</dbReference>
<dbReference type="GO" id="GO:0005975">
    <property type="term" value="P:carbohydrate metabolic process"/>
    <property type="evidence" value="ECO:0007669"/>
    <property type="project" value="InterPro"/>
</dbReference>
<keyword evidence="2" id="KW-0378">Hydrolase</keyword>
<dbReference type="GO" id="GO:0030246">
    <property type="term" value="F:carbohydrate binding"/>
    <property type="evidence" value="ECO:0007669"/>
    <property type="project" value="InterPro"/>
</dbReference>
<reference evidence="7 8" key="1">
    <citation type="submission" date="2018-03" db="EMBL/GenBank/DDBJ databases">
        <title>Genomic Encyclopedia of Archaeal and Bacterial Type Strains, Phase II (KMG-II): from individual species to whole genera.</title>
        <authorList>
            <person name="Goeker M."/>
        </authorList>
    </citation>
    <scope>NUCLEOTIDE SEQUENCE [LARGE SCALE GENOMIC DNA]</scope>
    <source>
        <strain evidence="7 8">DSM 28229</strain>
    </source>
</reference>
<evidence type="ECO:0000256" key="1">
    <source>
        <dbReference type="ARBA" id="ARBA00007806"/>
    </source>
</evidence>
<feature type="domain" description="Glycosyl hydrolase family 31 C-terminal" evidence="6">
    <location>
        <begin position="751"/>
        <end position="843"/>
    </location>
</feature>
<dbReference type="PANTHER" id="PTHR22762:SF120">
    <property type="entry name" value="HETEROGLYCAN GLUCOSIDASE 1"/>
    <property type="match status" value="1"/>
</dbReference>
<evidence type="ECO:0000259" key="3">
    <source>
        <dbReference type="Pfam" id="PF01055"/>
    </source>
</evidence>
<comment type="similarity">
    <text evidence="1 2">Belongs to the glycosyl hydrolase 31 family.</text>
</comment>
<dbReference type="Pfam" id="PF01055">
    <property type="entry name" value="Glyco_hydro_31_2nd"/>
    <property type="match status" value="1"/>
</dbReference>
<dbReference type="SUPFAM" id="SSF51011">
    <property type="entry name" value="Glycosyl hydrolase domain"/>
    <property type="match status" value="1"/>
</dbReference>
<dbReference type="Pfam" id="PF13802">
    <property type="entry name" value="Gal_mutarotas_2"/>
    <property type="match status" value="1"/>
</dbReference>
<dbReference type="InterPro" id="IPR011013">
    <property type="entry name" value="Gal_mutarotase_sf_dom"/>
</dbReference>
<dbReference type="InterPro" id="IPR000322">
    <property type="entry name" value="Glyco_hydro_31_TIM"/>
</dbReference>
<dbReference type="Gene3D" id="2.60.40.1760">
    <property type="entry name" value="glycosyl hydrolase (family 31)"/>
    <property type="match status" value="1"/>
</dbReference>
<dbReference type="InterPro" id="IPR017853">
    <property type="entry name" value="GH"/>
</dbReference>
<dbReference type="GO" id="GO:0004553">
    <property type="term" value="F:hydrolase activity, hydrolyzing O-glycosyl compounds"/>
    <property type="evidence" value="ECO:0007669"/>
    <property type="project" value="InterPro"/>
</dbReference>
<dbReference type="SUPFAM" id="SSF74650">
    <property type="entry name" value="Galactose mutarotase-like"/>
    <property type="match status" value="1"/>
</dbReference>
<dbReference type="InterPro" id="IPR025887">
    <property type="entry name" value="Glyco_hydro_31_N_dom"/>
</dbReference>
<organism evidence="7 8">
    <name type="scientific">Sediminitomix flava</name>
    <dbReference type="NCBI Taxonomy" id="379075"/>
    <lineage>
        <taxon>Bacteria</taxon>
        <taxon>Pseudomonadati</taxon>
        <taxon>Bacteroidota</taxon>
        <taxon>Cytophagia</taxon>
        <taxon>Cytophagales</taxon>
        <taxon>Flammeovirgaceae</taxon>
        <taxon>Sediminitomix</taxon>
    </lineage>
</organism>
<gene>
    <name evidence="7" type="ORF">BC781_102785</name>
</gene>
<accession>A0A315ZCD2</accession>
<dbReference type="Gene3D" id="2.60.40.1180">
    <property type="entry name" value="Golgi alpha-mannosidase II"/>
    <property type="match status" value="2"/>
</dbReference>
<keyword evidence="2" id="KW-0326">Glycosidase</keyword>
<protein>
    <submittedName>
        <fullName evidence="7">Alpha-glucosidase</fullName>
    </submittedName>
</protein>
<dbReference type="AlphaFoldDB" id="A0A315ZCD2"/>
<feature type="domain" description="Glycoside hydrolase family 31 TIM barrel" evidence="3">
    <location>
        <begin position="329"/>
        <end position="742"/>
    </location>
</feature>
<dbReference type="InterPro" id="IPR013780">
    <property type="entry name" value="Glyco_hydro_b"/>
</dbReference>
<evidence type="ECO:0000313" key="7">
    <source>
        <dbReference type="EMBL" id="PWJ43236.1"/>
    </source>
</evidence>
<dbReference type="Pfam" id="PF21365">
    <property type="entry name" value="Glyco_hydro_31_3rd"/>
    <property type="match status" value="1"/>
</dbReference>
<dbReference type="InterPro" id="IPR033403">
    <property type="entry name" value="DUF5110"/>
</dbReference>
<dbReference type="RefSeq" id="WP_109617614.1">
    <property type="nucleotide sequence ID" value="NZ_QGDO01000002.1"/>
</dbReference>
<feature type="domain" description="Glycoside hydrolase family 31 N-terminal" evidence="4">
    <location>
        <begin position="78"/>
        <end position="273"/>
    </location>
</feature>
<dbReference type="CDD" id="cd14752">
    <property type="entry name" value="GH31_N"/>
    <property type="match status" value="1"/>
</dbReference>
<comment type="caution">
    <text evidence="7">The sequence shown here is derived from an EMBL/GenBank/DDBJ whole genome shotgun (WGS) entry which is preliminary data.</text>
</comment>
<keyword evidence="8" id="KW-1185">Reference proteome</keyword>
<sequence>MLIDEQNGSELQNGLNDLGVSVQPAEQAPATVNDTNFQFVQVNEFQPNADGWNTIGQIIDHKVVGHDIYLTNTNQYQVKVSFLSPSALRVRFKPYRYPNYEKNNSYTVVNHDLGNIDKFEVSELDQDGGTLKIDTGVLQVYIGLNPYGISVQKDGKVITEDTYGKNIVFSNEAIANLKKCPDSESFYGFGEKAGDQLDKKKFSLTFFNYDNFTYNDIDANGGKVVPENNEGGPLNPSSPLYNSMPFALAVGKGNENIEYAYGLFFDNVSQSYFNLGSNDYSNMDGKYYFGALYGELDYYIMVGNEQNDETTNAVTDVLNQYAELSGKSSMPPMYAFGYQQGCYGYYDRWILMSIAQAYRAANIPIDGLHIDVDFQNNYRTFTNSENKFPNVGEMFDTLHDLGYKCSTNITGIITANPLDENGNTDTPYPTRDSILNLNDQNAAISEYKEDAPVQPFIFNTRAGEAPTPNIFIANESYGVDTGLNPFKYPTPAQPEGTNELGTYGFYSDMGDPKVQEWWGEQYDYLLKKGLDMIWQDMTCPAVVPNFDNGNPDKTLPLNLMMYDKVTEEYQPNAKIHNSFALNLVQATFEGIKKLKLSEEFKTGGDNGQPLYNYNKRNFIISRGGFAGVHRYAGIWTGDSASSWDFLAINVPEVLNVGLSGLPISGCDIGGFANGSGSEEGGVTNYELFTRWITAGAFLPWYRNHYDGYTKTFQEPYRFGTPVPENCRKYINIRYRLLQLFYDSMYENTQTGMPICRAMFVNEVNDPSVFDYADHQFFIGKDLLVAPVINQNWMRDVYLPSGSNWYVFDIEGGKLPEPTQGGQVYSWYVPLDLVPVYIREGAILPVRELEQYVGQKDNNIMTFYIYPGPESSYQLYQDDKTTMDAEEQGEYRVTEVMTMNGNGSKQVNFKRVYEKNYVPNEKYFQVKLLGNLVCPESVSINGKQISKMDLADFDSATSNAWYYDSDNEFVMVKVEDNASELNVFVAYPDAE</sequence>